<reference evidence="2 3" key="1">
    <citation type="submission" date="2021-03" db="EMBL/GenBank/DDBJ databases">
        <authorList>
            <person name="Gilmore M.S."/>
            <person name="Schwartzman J."/>
            <person name="Van Tyne D."/>
            <person name="Martin M."/>
            <person name="Earl A.M."/>
            <person name="Manson A.L."/>
            <person name="Straub T."/>
            <person name="Salamzade R."/>
            <person name="Saavedra J."/>
            <person name="Lebreton F."/>
            <person name="Prichula J."/>
            <person name="Schaufler K."/>
            <person name="Gaca A."/>
            <person name="Sgardioli B."/>
            <person name="Wagenaar J."/>
            <person name="Strong T."/>
        </authorList>
    </citation>
    <scope>NUCLEOTIDE SEQUENCE [LARGE SCALE GENOMIC DNA]</scope>
    <source>
        <strain evidence="2 3">DIV2402</strain>
    </source>
</reference>
<dbReference type="EMBL" id="CP147251">
    <property type="protein sequence ID" value="WYJ77352.1"/>
    <property type="molecule type" value="Genomic_DNA"/>
</dbReference>
<feature type="region of interest" description="Disordered" evidence="1">
    <location>
        <begin position="1"/>
        <end position="23"/>
    </location>
</feature>
<name>A0ABZ2SPA8_9ENTE</name>
<reference evidence="2 3" key="2">
    <citation type="submission" date="2024-03" db="EMBL/GenBank/DDBJ databases">
        <title>The Genome Sequence of Enterococcus sp. DIV2402.</title>
        <authorList>
            <consortium name="The Broad Institute Genomics Platform"/>
            <consortium name="The Broad Institute Microbial Omics Core"/>
            <consortium name="The Broad Institute Genomic Center for Infectious Diseases"/>
            <person name="Earl A."/>
            <person name="Manson A."/>
            <person name="Gilmore M."/>
            <person name="Schwartman J."/>
            <person name="Shea T."/>
            <person name="Abouelleil A."/>
            <person name="Cao P."/>
            <person name="Chapman S."/>
            <person name="Cusick C."/>
            <person name="Young S."/>
            <person name="Neafsey D."/>
            <person name="Nusbaum C."/>
            <person name="Birren B."/>
        </authorList>
    </citation>
    <scope>NUCLEOTIDE SEQUENCE [LARGE SCALE GENOMIC DNA]</scope>
    <source>
        <strain evidence="2 3">DIV2402</strain>
    </source>
</reference>
<dbReference type="Proteomes" id="UP000664701">
    <property type="component" value="Chromosome"/>
</dbReference>
<proteinExistence type="predicted"/>
<organism evidence="2 3">
    <name type="scientific">Candidatus Enterococcus lowellii</name>
    <dbReference type="NCBI Taxonomy" id="2230877"/>
    <lineage>
        <taxon>Bacteria</taxon>
        <taxon>Bacillati</taxon>
        <taxon>Bacillota</taxon>
        <taxon>Bacilli</taxon>
        <taxon>Lactobacillales</taxon>
        <taxon>Enterococcaceae</taxon>
        <taxon>Enterococcus</taxon>
    </lineage>
</organism>
<evidence type="ECO:0000256" key="1">
    <source>
        <dbReference type="SAM" id="MobiDB-lite"/>
    </source>
</evidence>
<sequence>MSKSKKKVTRNSPTADKSPKKDNYYSLKEKDHQAIMQLISEREDELADLYMRKALLESSFVELLDAYCQFIMPKVPISKTAKTNLLAYFSYELLKPLKTIGLTQTDRENVWKSKHFDVAYELDKNNDLELSFKMETVDTRFEAAYMPLILIHPKDMTVEVDEKQVLKLIHLWHKDKIFSHNQLSLINYDLNQLLAWFKELGFDVAPSLLDNTRALKREFTSDLVVDTKVLDDIFIISMESTEYDFDKFDDYHYQVKLNQSQTVDIFSEKGKTRLFIDSNNRRRSILDFFTNYPFLVPLIVRS</sequence>
<keyword evidence="3" id="KW-1185">Reference proteome</keyword>
<gene>
    <name evidence="2" type="ORF">DOK78_001990</name>
</gene>
<dbReference type="RefSeq" id="WP_207940506.1">
    <property type="nucleotide sequence ID" value="NZ_CP147251.1"/>
</dbReference>
<evidence type="ECO:0000313" key="3">
    <source>
        <dbReference type="Proteomes" id="UP000664701"/>
    </source>
</evidence>
<accession>A0ABZ2SPA8</accession>
<protein>
    <submittedName>
        <fullName evidence="2">Uncharacterized protein</fullName>
    </submittedName>
</protein>
<evidence type="ECO:0000313" key="2">
    <source>
        <dbReference type="EMBL" id="WYJ77352.1"/>
    </source>
</evidence>